<feature type="region of interest" description="Disordered" evidence="4">
    <location>
        <begin position="28"/>
        <end position="52"/>
    </location>
</feature>
<dbReference type="OrthoDB" id="548867at2759"/>
<dbReference type="OMA" id="YHTIFVE"/>
<dbReference type="AlphaFoldDB" id="A0A066VV37"/>
<evidence type="ECO:0000313" key="6">
    <source>
        <dbReference type="Proteomes" id="UP000027361"/>
    </source>
</evidence>
<dbReference type="PANTHER" id="PTHR12169">
    <property type="entry name" value="ATPASE N2B"/>
    <property type="match status" value="1"/>
</dbReference>
<dbReference type="GeneID" id="25262909"/>
<comment type="similarity">
    <text evidence="1">Belongs to the AFG1 ATPase family.</text>
</comment>
<dbReference type="InterPro" id="IPR027417">
    <property type="entry name" value="P-loop_NTPase"/>
</dbReference>
<dbReference type="FunCoup" id="A0A066VV37">
    <property type="interactions" value="374"/>
</dbReference>
<evidence type="ECO:0000256" key="4">
    <source>
        <dbReference type="SAM" id="MobiDB-lite"/>
    </source>
</evidence>
<dbReference type="Pfam" id="PF03969">
    <property type="entry name" value="AFG1_ATPase"/>
    <property type="match status" value="1"/>
</dbReference>
<evidence type="ECO:0008006" key="7">
    <source>
        <dbReference type="Google" id="ProtNLM"/>
    </source>
</evidence>
<organism evidence="5 6">
    <name type="scientific">Tilletiaria anomala (strain ATCC 24038 / CBS 436.72 / UBC 951)</name>
    <dbReference type="NCBI Taxonomy" id="1037660"/>
    <lineage>
        <taxon>Eukaryota</taxon>
        <taxon>Fungi</taxon>
        <taxon>Dikarya</taxon>
        <taxon>Basidiomycota</taxon>
        <taxon>Ustilaginomycotina</taxon>
        <taxon>Exobasidiomycetes</taxon>
        <taxon>Georgefischeriales</taxon>
        <taxon>Tilletiariaceae</taxon>
        <taxon>Tilletiaria</taxon>
    </lineage>
</organism>
<protein>
    <recommendedName>
        <fullName evidence="7">AFG1-like ATPase</fullName>
    </recommendedName>
</protein>
<evidence type="ECO:0000256" key="1">
    <source>
        <dbReference type="ARBA" id="ARBA00010322"/>
    </source>
</evidence>
<keyword evidence="3" id="KW-0067">ATP-binding</keyword>
<evidence type="ECO:0000256" key="2">
    <source>
        <dbReference type="ARBA" id="ARBA00022741"/>
    </source>
</evidence>
<dbReference type="GO" id="GO:0006515">
    <property type="term" value="P:protein quality control for misfolded or incompletely synthesized proteins"/>
    <property type="evidence" value="ECO:0007669"/>
    <property type="project" value="TreeGrafter"/>
</dbReference>
<dbReference type="HOGENOM" id="CLU_008681_1_1_1"/>
<dbReference type="GO" id="GO:0005739">
    <property type="term" value="C:mitochondrion"/>
    <property type="evidence" value="ECO:0007669"/>
    <property type="project" value="TreeGrafter"/>
</dbReference>
<dbReference type="RefSeq" id="XP_013243236.1">
    <property type="nucleotide sequence ID" value="XM_013387782.1"/>
</dbReference>
<dbReference type="InterPro" id="IPR005654">
    <property type="entry name" value="ATPase_AFG1-like"/>
</dbReference>
<reference evidence="5 6" key="1">
    <citation type="submission" date="2014-05" db="EMBL/GenBank/DDBJ databases">
        <title>Draft genome sequence of a rare smut relative, Tilletiaria anomala UBC 951.</title>
        <authorList>
            <consortium name="DOE Joint Genome Institute"/>
            <person name="Toome M."/>
            <person name="Kuo A."/>
            <person name="Henrissat B."/>
            <person name="Lipzen A."/>
            <person name="Tritt A."/>
            <person name="Yoshinaga Y."/>
            <person name="Zane M."/>
            <person name="Barry K."/>
            <person name="Grigoriev I.V."/>
            <person name="Spatafora J.W."/>
            <person name="Aimea M.C."/>
        </authorList>
    </citation>
    <scope>NUCLEOTIDE SEQUENCE [LARGE SCALE GENOMIC DNA]</scope>
    <source>
        <strain evidence="5 6">UBC 951</strain>
    </source>
</reference>
<dbReference type="STRING" id="1037660.A0A066VV37"/>
<name>A0A066VV37_TILAU</name>
<keyword evidence="6" id="KW-1185">Reference proteome</keyword>
<dbReference type="InParanoid" id="A0A066VV37"/>
<gene>
    <name evidence="5" type="ORF">K437DRAFT_235752</name>
</gene>
<dbReference type="GO" id="GO:0005524">
    <property type="term" value="F:ATP binding"/>
    <property type="evidence" value="ECO:0007669"/>
    <property type="project" value="UniProtKB-KW"/>
</dbReference>
<sequence>MIVSGSRMTLLISQRVASRVTLQKRQAAASSRKLTAGATASSGARGLSHESTCRKQALENGRRAAHQWPLCQASTRRTVHISSTSLSVSKPAPSAASPSLAEVSARPTESGPSAEYDRLVSKGVLTDDSFQRSIVARLQGLHDQLKTYKQKPPKAPSNQPKSTGKGLGGLFSSLFSSKSHAGDENDGTVHLDESVPKGMYLYGDVGTGKSMLMDLFYNTLPASIKRKRRIHFHQFMISAHKRVHYFKSLHHKPSGMVVSATTAVLTNTAAALGTIAGGPARETALKARKDAEGQELDTIEPVAREIASECEVLCFDEFQVTDIADAMILRRLMEYLVANGVVIVITSNRHPKDLYKNGIQRSSFIPCIELLQQGLQVVDLDSGTDYRKVPKALSKVYFDGNAQEDHSEFEKIWTALTSDEQIKENRRLQIWGRDLIVPQSTSRIARFTFTELCGSPKAAADYIEICRRFHTIFIDQVPRMGLHQRDLARRFITFIDSVYESKSKLILSSEGPILQIFSADASAGKPTEGAMRSLMDDLGLTMDDIGGNPIFTGEEELFAFARVISRLSEMNTVQYAQSVRIVDEAPPEA</sequence>
<dbReference type="Proteomes" id="UP000027361">
    <property type="component" value="Unassembled WGS sequence"/>
</dbReference>
<proteinExistence type="inferred from homology"/>
<dbReference type="NCBIfam" id="NF040713">
    <property type="entry name" value="ZapE"/>
    <property type="match status" value="1"/>
</dbReference>
<feature type="compositionally biased region" description="Low complexity" evidence="4">
    <location>
        <begin position="35"/>
        <end position="44"/>
    </location>
</feature>
<feature type="region of interest" description="Disordered" evidence="4">
    <location>
        <begin position="82"/>
        <end position="115"/>
    </location>
</feature>
<dbReference type="PANTHER" id="PTHR12169:SF6">
    <property type="entry name" value="AFG1-LIKE ATPASE"/>
    <property type="match status" value="1"/>
</dbReference>
<comment type="caution">
    <text evidence="5">The sequence shown here is derived from an EMBL/GenBank/DDBJ whole genome shotgun (WGS) entry which is preliminary data.</text>
</comment>
<feature type="compositionally biased region" description="Low complexity" evidence="4">
    <location>
        <begin position="85"/>
        <end position="105"/>
    </location>
</feature>
<evidence type="ECO:0000313" key="5">
    <source>
        <dbReference type="EMBL" id="KDN45597.1"/>
    </source>
</evidence>
<keyword evidence="2" id="KW-0547">Nucleotide-binding</keyword>
<dbReference type="Gene3D" id="3.40.50.300">
    <property type="entry name" value="P-loop containing nucleotide triphosphate hydrolases"/>
    <property type="match status" value="1"/>
</dbReference>
<dbReference type="GO" id="GO:0016887">
    <property type="term" value="F:ATP hydrolysis activity"/>
    <property type="evidence" value="ECO:0007669"/>
    <property type="project" value="InterPro"/>
</dbReference>
<dbReference type="EMBL" id="JMSN01000041">
    <property type="protein sequence ID" value="KDN45597.1"/>
    <property type="molecule type" value="Genomic_DNA"/>
</dbReference>
<evidence type="ECO:0000256" key="3">
    <source>
        <dbReference type="ARBA" id="ARBA00022840"/>
    </source>
</evidence>
<dbReference type="SUPFAM" id="SSF52540">
    <property type="entry name" value="P-loop containing nucleoside triphosphate hydrolases"/>
    <property type="match status" value="1"/>
</dbReference>
<accession>A0A066VV37</accession>